<feature type="domain" description="HTH tetR-type" evidence="4">
    <location>
        <begin position="41"/>
        <end position="101"/>
    </location>
</feature>
<evidence type="ECO:0000259" key="4">
    <source>
        <dbReference type="PROSITE" id="PS50977"/>
    </source>
</evidence>
<dbReference type="GO" id="GO:0000976">
    <property type="term" value="F:transcription cis-regulatory region binding"/>
    <property type="evidence" value="ECO:0007669"/>
    <property type="project" value="TreeGrafter"/>
</dbReference>
<feature type="DNA-binding region" description="H-T-H motif" evidence="2">
    <location>
        <begin position="64"/>
        <end position="83"/>
    </location>
</feature>
<reference evidence="5" key="2">
    <citation type="submission" date="2021-09" db="EMBL/GenBank/DDBJ databases">
        <authorList>
            <person name="Gilroy R."/>
        </authorList>
    </citation>
    <scope>NUCLEOTIDE SEQUENCE</scope>
    <source>
        <strain evidence="5">ChiGjej5B5-7349</strain>
    </source>
</reference>
<organism evidence="5 6">
    <name type="scientific">Brevibacterium senegalense</name>
    <dbReference type="NCBI Taxonomy" id="1033736"/>
    <lineage>
        <taxon>Bacteria</taxon>
        <taxon>Bacillati</taxon>
        <taxon>Actinomycetota</taxon>
        <taxon>Actinomycetes</taxon>
        <taxon>Micrococcales</taxon>
        <taxon>Brevibacteriaceae</taxon>
        <taxon>Brevibacterium</taxon>
    </lineage>
</organism>
<dbReference type="Proteomes" id="UP000784435">
    <property type="component" value="Unassembled WGS sequence"/>
</dbReference>
<proteinExistence type="predicted"/>
<dbReference type="PROSITE" id="PS50977">
    <property type="entry name" value="HTH_TETR_2"/>
    <property type="match status" value="1"/>
</dbReference>
<reference evidence="5" key="1">
    <citation type="journal article" date="2021" name="PeerJ">
        <title>Extensive microbial diversity within the chicken gut microbiome revealed by metagenomics and culture.</title>
        <authorList>
            <person name="Gilroy R."/>
            <person name="Ravi A."/>
            <person name="Getino M."/>
            <person name="Pursley I."/>
            <person name="Horton D.L."/>
            <person name="Alikhan N.F."/>
            <person name="Baker D."/>
            <person name="Gharbi K."/>
            <person name="Hall N."/>
            <person name="Watson M."/>
            <person name="Adriaenssens E.M."/>
            <person name="Foster-Nyarko E."/>
            <person name="Jarju S."/>
            <person name="Secka A."/>
            <person name="Antonio M."/>
            <person name="Oren A."/>
            <person name="Chaudhuri R.R."/>
            <person name="La Ragione R."/>
            <person name="Hildebrand F."/>
            <person name="Pallen M.J."/>
        </authorList>
    </citation>
    <scope>NUCLEOTIDE SEQUENCE</scope>
    <source>
        <strain evidence="5">ChiGjej5B5-7349</strain>
    </source>
</reference>
<dbReference type="InterPro" id="IPR001647">
    <property type="entry name" value="HTH_TetR"/>
</dbReference>
<keyword evidence="1 2" id="KW-0238">DNA-binding</keyword>
<dbReference type="Gene3D" id="1.10.357.10">
    <property type="entry name" value="Tetracycline Repressor, domain 2"/>
    <property type="match status" value="1"/>
</dbReference>
<gene>
    <name evidence="5" type="ORF">K8V08_10525</name>
</gene>
<dbReference type="GO" id="GO:0003700">
    <property type="term" value="F:DNA-binding transcription factor activity"/>
    <property type="evidence" value="ECO:0007669"/>
    <property type="project" value="TreeGrafter"/>
</dbReference>
<sequence>MTTQDQESAVDAGAGPDCVAEADSGAARDAGSGRPRTFTEQARREQLLDATIGQVAQRGYAGASLARIAEAAGITKAAVLYHVGSKDALIAAAYQRVLDALVASVGAAIDAAPVSERPAVYIRAMVAHLRDHPQHVRVLAEVGREQVVDYAPEARWAPLAGLIDAAAEAATGENGAATVDSRALALIIGGAIDGIVAERLADEDFDVTAAADLLVSLLPGD</sequence>
<accession>A0A921SPG7</accession>
<feature type="region of interest" description="Disordered" evidence="3">
    <location>
        <begin position="1"/>
        <end position="37"/>
    </location>
</feature>
<dbReference type="InterPro" id="IPR050109">
    <property type="entry name" value="HTH-type_TetR-like_transc_reg"/>
</dbReference>
<feature type="compositionally biased region" description="Low complexity" evidence="3">
    <location>
        <begin position="22"/>
        <end position="34"/>
    </location>
</feature>
<evidence type="ECO:0000313" key="6">
    <source>
        <dbReference type="Proteomes" id="UP000784435"/>
    </source>
</evidence>
<dbReference type="Pfam" id="PF00440">
    <property type="entry name" value="TetR_N"/>
    <property type="match status" value="1"/>
</dbReference>
<dbReference type="InterPro" id="IPR009057">
    <property type="entry name" value="Homeodomain-like_sf"/>
</dbReference>
<evidence type="ECO:0000256" key="2">
    <source>
        <dbReference type="PROSITE-ProRule" id="PRU00335"/>
    </source>
</evidence>
<dbReference type="AlphaFoldDB" id="A0A921SPG7"/>
<dbReference type="EMBL" id="DYUK01000226">
    <property type="protein sequence ID" value="HJG80833.1"/>
    <property type="molecule type" value="Genomic_DNA"/>
</dbReference>
<comment type="caution">
    <text evidence="5">The sequence shown here is derived from an EMBL/GenBank/DDBJ whole genome shotgun (WGS) entry which is preliminary data.</text>
</comment>
<name>A0A921SPG7_9MICO</name>
<dbReference type="PANTHER" id="PTHR30055:SF226">
    <property type="entry name" value="HTH-TYPE TRANSCRIPTIONAL REGULATOR PKSA"/>
    <property type="match status" value="1"/>
</dbReference>
<protein>
    <submittedName>
        <fullName evidence="5">TetR/AcrR family transcriptional regulator</fullName>
    </submittedName>
</protein>
<dbReference type="PRINTS" id="PR00455">
    <property type="entry name" value="HTHTETR"/>
</dbReference>
<evidence type="ECO:0000313" key="5">
    <source>
        <dbReference type="EMBL" id="HJG80833.1"/>
    </source>
</evidence>
<evidence type="ECO:0000256" key="1">
    <source>
        <dbReference type="ARBA" id="ARBA00023125"/>
    </source>
</evidence>
<dbReference type="SUPFAM" id="SSF46689">
    <property type="entry name" value="Homeodomain-like"/>
    <property type="match status" value="1"/>
</dbReference>
<dbReference type="PANTHER" id="PTHR30055">
    <property type="entry name" value="HTH-TYPE TRANSCRIPTIONAL REGULATOR RUTR"/>
    <property type="match status" value="1"/>
</dbReference>
<evidence type="ECO:0000256" key="3">
    <source>
        <dbReference type="SAM" id="MobiDB-lite"/>
    </source>
</evidence>